<accession>A0ABP7Y4T9</accession>
<evidence type="ECO:0008006" key="3">
    <source>
        <dbReference type="Google" id="ProtNLM"/>
    </source>
</evidence>
<organism evidence="1 2">
    <name type="scientific">Sphingobacterium kyonggiense</name>
    <dbReference type="NCBI Taxonomy" id="714075"/>
    <lineage>
        <taxon>Bacteria</taxon>
        <taxon>Pseudomonadati</taxon>
        <taxon>Bacteroidota</taxon>
        <taxon>Sphingobacteriia</taxon>
        <taxon>Sphingobacteriales</taxon>
        <taxon>Sphingobacteriaceae</taxon>
        <taxon>Sphingobacterium</taxon>
    </lineage>
</organism>
<protein>
    <recommendedName>
        <fullName evidence="3">Helix-hairpin-helix protein</fullName>
    </recommendedName>
</protein>
<dbReference type="Proteomes" id="UP001500101">
    <property type="component" value="Unassembled WGS sequence"/>
</dbReference>
<dbReference type="InterPro" id="IPR051675">
    <property type="entry name" value="Endo/Exo/Phosphatase_dom_1"/>
</dbReference>
<dbReference type="EMBL" id="BAAAZI010000001">
    <property type="protein sequence ID" value="GAA4130814.1"/>
    <property type="molecule type" value="Genomic_DNA"/>
</dbReference>
<dbReference type="PANTHER" id="PTHR21180">
    <property type="entry name" value="ENDONUCLEASE/EXONUCLEASE/PHOSPHATASE FAMILY DOMAIN-CONTAINING PROTEIN 1"/>
    <property type="match status" value="1"/>
</dbReference>
<dbReference type="PANTHER" id="PTHR21180:SF32">
    <property type="entry name" value="ENDONUCLEASE_EXONUCLEASE_PHOSPHATASE FAMILY DOMAIN-CONTAINING PROTEIN 1"/>
    <property type="match status" value="1"/>
</dbReference>
<dbReference type="Gene3D" id="1.10.150.280">
    <property type="entry name" value="AF1531-like domain"/>
    <property type="match status" value="2"/>
</dbReference>
<proteinExistence type="predicted"/>
<evidence type="ECO:0000313" key="1">
    <source>
        <dbReference type="EMBL" id="GAA4130814.1"/>
    </source>
</evidence>
<gene>
    <name evidence="1" type="ORF">GCM10022216_00260</name>
</gene>
<evidence type="ECO:0000313" key="2">
    <source>
        <dbReference type="Proteomes" id="UP001500101"/>
    </source>
</evidence>
<sequence>MPLQQNRLPIKYDLIVHKEKEELPEYESNYSDIEDKKYPVQKKEIAYFTFDPNSLDEAGWEALGLTNKQIKGILNYRSKGGRFRNKYDLAKMYSLSPQDVERLTPFVQIKQEQINPYVPQENAYTTRRKESFRKVLINVNDADTNSWMEVRGIGPVFSKRIVKFRDALGGFHDINQLKEVYGIPEDILERIQQQIQLMPKSHKRILINQISIDSLAKHPYVRYKRARTIINYRVQHGNFKELADLKKILSLDEEFFIKIEPYLDFDHGKHREAIDISD</sequence>
<dbReference type="InterPro" id="IPR010994">
    <property type="entry name" value="RuvA_2-like"/>
</dbReference>
<dbReference type="SUPFAM" id="SSF47781">
    <property type="entry name" value="RuvA domain 2-like"/>
    <property type="match status" value="3"/>
</dbReference>
<reference evidence="2" key="1">
    <citation type="journal article" date="2019" name="Int. J. Syst. Evol. Microbiol.">
        <title>The Global Catalogue of Microorganisms (GCM) 10K type strain sequencing project: providing services to taxonomists for standard genome sequencing and annotation.</title>
        <authorList>
            <consortium name="The Broad Institute Genomics Platform"/>
            <consortium name="The Broad Institute Genome Sequencing Center for Infectious Disease"/>
            <person name="Wu L."/>
            <person name="Ma J."/>
        </authorList>
    </citation>
    <scope>NUCLEOTIDE SEQUENCE [LARGE SCALE GENOMIC DNA]</scope>
    <source>
        <strain evidence="2">JCM 16704</strain>
    </source>
</reference>
<comment type="caution">
    <text evidence="1">The sequence shown here is derived from an EMBL/GenBank/DDBJ whole genome shotgun (WGS) entry which is preliminary data.</text>
</comment>
<dbReference type="Pfam" id="PF12836">
    <property type="entry name" value="HHH_3"/>
    <property type="match status" value="2"/>
</dbReference>
<name>A0ABP7Y4T9_9SPHI</name>
<keyword evidence="2" id="KW-1185">Reference proteome</keyword>